<dbReference type="InterPro" id="IPR004358">
    <property type="entry name" value="Sig_transdc_His_kin-like_C"/>
</dbReference>
<protein>
    <recommendedName>
        <fullName evidence="3">histidine kinase</fullName>
        <ecNumber evidence="3">2.7.13.3</ecNumber>
    </recommendedName>
</protein>
<dbReference type="InterPro" id="IPR036097">
    <property type="entry name" value="HisK_dim/P_sf"/>
</dbReference>
<name>A0ABU2BQP4_9ACTN</name>
<evidence type="ECO:0000256" key="5">
    <source>
        <dbReference type="ARBA" id="ARBA00022679"/>
    </source>
</evidence>
<dbReference type="SMART" id="SM00388">
    <property type="entry name" value="HisKA"/>
    <property type="match status" value="1"/>
</dbReference>
<dbReference type="PRINTS" id="PR00344">
    <property type="entry name" value="BCTRLSENSOR"/>
</dbReference>
<dbReference type="Pfam" id="PF02518">
    <property type="entry name" value="HATPase_c"/>
    <property type="match status" value="1"/>
</dbReference>
<evidence type="ECO:0000313" key="9">
    <source>
        <dbReference type="EMBL" id="MDR7360962.1"/>
    </source>
</evidence>
<keyword evidence="6 9" id="KW-0418">Kinase</keyword>
<dbReference type="InterPro" id="IPR005467">
    <property type="entry name" value="His_kinase_dom"/>
</dbReference>
<dbReference type="SUPFAM" id="SSF55874">
    <property type="entry name" value="ATPase domain of HSP90 chaperone/DNA topoisomerase II/histidine kinase"/>
    <property type="match status" value="1"/>
</dbReference>
<dbReference type="SUPFAM" id="SSF55785">
    <property type="entry name" value="PYP-like sensor domain (PAS domain)"/>
    <property type="match status" value="1"/>
</dbReference>
<dbReference type="PANTHER" id="PTHR43711">
    <property type="entry name" value="TWO-COMPONENT HISTIDINE KINASE"/>
    <property type="match status" value="1"/>
</dbReference>
<dbReference type="Gene3D" id="3.30.565.10">
    <property type="entry name" value="Histidine kinase-like ATPase, C-terminal domain"/>
    <property type="match status" value="1"/>
</dbReference>
<organism evidence="9 10">
    <name type="scientific">Nocardioides marmoribigeumensis</name>
    <dbReference type="NCBI Taxonomy" id="433649"/>
    <lineage>
        <taxon>Bacteria</taxon>
        <taxon>Bacillati</taxon>
        <taxon>Actinomycetota</taxon>
        <taxon>Actinomycetes</taxon>
        <taxon>Propionibacteriales</taxon>
        <taxon>Nocardioidaceae</taxon>
        <taxon>Nocardioides</taxon>
    </lineage>
</organism>
<dbReference type="RefSeq" id="WP_310298220.1">
    <property type="nucleotide sequence ID" value="NZ_BAAAPS010000002.1"/>
</dbReference>
<keyword evidence="10" id="KW-1185">Reference proteome</keyword>
<dbReference type="InterPro" id="IPR003594">
    <property type="entry name" value="HATPase_dom"/>
</dbReference>
<dbReference type="InterPro" id="IPR000014">
    <property type="entry name" value="PAS"/>
</dbReference>
<evidence type="ECO:0000256" key="2">
    <source>
        <dbReference type="ARBA" id="ARBA00004236"/>
    </source>
</evidence>
<dbReference type="Gene3D" id="1.10.287.130">
    <property type="match status" value="1"/>
</dbReference>
<dbReference type="EC" id="2.7.13.3" evidence="3"/>
<dbReference type="PROSITE" id="PS50109">
    <property type="entry name" value="HIS_KIN"/>
    <property type="match status" value="1"/>
</dbReference>
<dbReference type="SUPFAM" id="SSF47384">
    <property type="entry name" value="Homodimeric domain of signal transducing histidine kinase"/>
    <property type="match status" value="1"/>
</dbReference>
<dbReference type="EMBL" id="JAVDYG010000001">
    <property type="protein sequence ID" value="MDR7360962.1"/>
    <property type="molecule type" value="Genomic_DNA"/>
</dbReference>
<dbReference type="CDD" id="cd00082">
    <property type="entry name" value="HisKA"/>
    <property type="match status" value="1"/>
</dbReference>
<keyword evidence="4" id="KW-0597">Phosphoprotein</keyword>
<reference evidence="9 10" key="1">
    <citation type="submission" date="2023-07" db="EMBL/GenBank/DDBJ databases">
        <title>Sequencing the genomes of 1000 actinobacteria strains.</title>
        <authorList>
            <person name="Klenk H.-P."/>
        </authorList>
    </citation>
    <scope>NUCLEOTIDE SEQUENCE [LARGE SCALE GENOMIC DNA]</scope>
    <source>
        <strain evidence="9 10">DSM 19426</strain>
    </source>
</reference>
<comment type="caution">
    <text evidence="9">The sequence shown here is derived from an EMBL/GenBank/DDBJ whole genome shotgun (WGS) entry which is preliminary data.</text>
</comment>
<dbReference type="InterPro" id="IPR035965">
    <property type="entry name" value="PAS-like_dom_sf"/>
</dbReference>
<dbReference type="InterPro" id="IPR050736">
    <property type="entry name" value="Sensor_HK_Regulatory"/>
</dbReference>
<proteinExistence type="predicted"/>
<keyword evidence="5" id="KW-0808">Transferase</keyword>
<dbReference type="PANTHER" id="PTHR43711:SF1">
    <property type="entry name" value="HISTIDINE KINASE 1"/>
    <property type="match status" value="1"/>
</dbReference>
<dbReference type="SMART" id="SM00387">
    <property type="entry name" value="HATPase_c"/>
    <property type="match status" value="1"/>
</dbReference>
<keyword evidence="7" id="KW-0902">Two-component regulatory system</keyword>
<evidence type="ECO:0000256" key="4">
    <source>
        <dbReference type="ARBA" id="ARBA00022553"/>
    </source>
</evidence>
<evidence type="ECO:0000259" key="8">
    <source>
        <dbReference type="PROSITE" id="PS50109"/>
    </source>
</evidence>
<evidence type="ECO:0000313" key="10">
    <source>
        <dbReference type="Proteomes" id="UP001183648"/>
    </source>
</evidence>
<dbReference type="Proteomes" id="UP001183648">
    <property type="component" value="Unassembled WGS sequence"/>
</dbReference>
<feature type="domain" description="Histidine kinase" evidence="8">
    <location>
        <begin position="152"/>
        <end position="364"/>
    </location>
</feature>
<accession>A0ABU2BQP4</accession>
<evidence type="ECO:0000256" key="7">
    <source>
        <dbReference type="ARBA" id="ARBA00023012"/>
    </source>
</evidence>
<evidence type="ECO:0000256" key="1">
    <source>
        <dbReference type="ARBA" id="ARBA00000085"/>
    </source>
</evidence>
<dbReference type="InterPro" id="IPR003661">
    <property type="entry name" value="HisK_dim/P_dom"/>
</dbReference>
<comment type="catalytic activity">
    <reaction evidence="1">
        <text>ATP + protein L-histidine = ADP + protein N-phospho-L-histidine.</text>
        <dbReference type="EC" id="2.7.13.3"/>
    </reaction>
</comment>
<evidence type="ECO:0000256" key="6">
    <source>
        <dbReference type="ARBA" id="ARBA00022777"/>
    </source>
</evidence>
<dbReference type="InterPro" id="IPR036890">
    <property type="entry name" value="HATPase_C_sf"/>
</dbReference>
<gene>
    <name evidence="9" type="ORF">J2S63_000515</name>
</gene>
<dbReference type="CDD" id="cd00130">
    <property type="entry name" value="PAS"/>
    <property type="match status" value="1"/>
</dbReference>
<evidence type="ECO:0000256" key="3">
    <source>
        <dbReference type="ARBA" id="ARBA00012438"/>
    </source>
</evidence>
<dbReference type="GO" id="GO:0016301">
    <property type="term" value="F:kinase activity"/>
    <property type="evidence" value="ECO:0007669"/>
    <property type="project" value="UniProtKB-KW"/>
</dbReference>
<sequence length="370" mass="39561">MSGFVRGIPAELGALVADGAGSATTSDFALCELLPDGVLVADEHGTVVNANHLAASMLGGRPLVGRPLSDVMALQDTEGNSWMDSTCPYTGLAIRRQVNEGAWLLDDGTELLVTAKLVRDRRGGPVRAVGVSLRSARARERLDRERSDLVATVAHELRSPLTGVRGFTATLLARWDRFNDDQKKMIMESVHTDTDRLTRLIAELLEIARIDTNRLSLHLQAFDPRAALDRVVASAQAGTGREIEVVGDERPPLIMADPDRFAQVLTNVVDNALRHGEGQVTIEVLPVPSGAEALTLAVEDEGAGIDPEIRKRVFTKFWKSGARGGSGLGMYLVHGLITAQGGAVAIKDASSGGARIELTWPVATVAESVR</sequence>
<comment type="subcellular location">
    <subcellularLocation>
        <location evidence="2">Cell membrane</location>
    </subcellularLocation>
</comment>
<dbReference type="Pfam" id="PF00512">
    <property type="entry name" value="HisKA"/>
    <property type="match status" value="1"/>
</dbReference>
<dbReference type="Gene3D" id="3.30.450.20">
    <property type="entry name" value="PAS domain"/>
    <property type="match status" value="1"/>
</dbReference>